<feature type="transmembrane region" description="Helical" evidence="5">
    <location>
        <begin position="12"/>
        <end position="28"/>
    </location>
</feature>
<evidence type="ECO:0000259" key="6">
    <source>
        <dbReference type="Pfam" id="PF00999"/>
    </source>
</evidence>
<dbReference type="EMBL" id="QRUP01000001">
    <property type="protein sequence ID" value="RGR76831.1"/>
    <property type="molecule type" value="Genomic_DNA"/>
</dbReference>
<keyword evidence="3 5" id="KW-1133">Transmembrane helix</keyword>
<feature type="transmembrane region" description="Helical" evidence="5">
    <location>
        <begin position="40"/>
        <end position="58"/>
    </location>
</feature>
<feature type="transmembrane region" description="Helical" evidence="5">
    <location>
        <begin position="281"/>
        <end position="301"/>
    </location>
</feature>
<keyword evidence="8" id="KW-1185">Reference proteome</keyword>
<accession>A0A412G6A7</accession>
<evidence type="ECO:0000256" key="2">
    <source>
        <dbReference type="ARBA" id="ARBA00022692"/>
    </source>
</evidence>
<dbReference type="InterPro" id="IPR006153">
    <property type="entry name" value="Cation/H_exchanger_TM"/>
</dbReference>
<feature type="transmembrane region" description="Helical" evidence="5">
    <location>
        <begin position="236"/>
        <end position="261"/>
    </location>
</feature>
<feature type="domain" description="Cation/H+ exchanger transmembrane" evidence="6">
    <location>
        <begin position="21"/>
        <end position="376"/>
    </location>
</feature>
<protein>
    <submittedName>
        <fullName evidence="7">Cation:proton antiporter</fullName>
    </submittedName>
</protein>
<feature type="transmembrane region" description="Helical" evidence="5">
    <location>
        <begin position="125"/>
        <end position="145"/>
    </location>
</feature>
<dbReference type="GeneID" id="83013917"/>
<dbReference type="AlphaFoldDB" id="A0A412G6A7"/>
<dbReference type="Pfam" id="PF00999">
    <property type="entry name" value="Na_H_Exchanger"/>
    <property type="match status" value="1"/>
</dbReference>
<evidence type="ECO:0000256" key="1">
    <source>
        <dbReference type="ARBA" id="ARBA00004141"/>
    </source>
</evidence>
<dbReference type="Gene3D" id="1.20.1530.20">
    <property type="match status" value="1"/>
</dbReference>
<comment type="subcellular location">
    <subcellularLocation>
        <location evidence="1">Membrane</location>
        <topology evidence="1">Multi-pass membrane protein</topology>
    </subcellularLocation>
</comment>
<comment type="caution">
    <text evidence="7">The sequence shown here is derived from an EMBL/GenBank/DDBJ whole genome shotgun (WGS) entry which is preliminary data.</text>
</comment>
<feature type="transmembrane region" description="Helical" evidence="5">
    <location>
        <begin position="192"/>
        <end position="215"/>
    </location>
</feature>
<dbReference type="GO" id="GO:1902600">
    <property type="term" value="P:proton transmembrane transport"/>
    <property type="evidence" value="ECO:0007669"/>
    <property type="project" value="InterPro"/>
</dbReference>
<sequence length="414" mass="44136">MLSSFNLQPNSELGLCLAIILLSGFLLTRVTKLLKLPNVTAYILTGVLLGPFCFNVIPTEIINSLGFVTDVALGFIAFGVGRYFLFHELKRNGINILILTCCEALIAAVVIIFVMVVIFRQPLAFALLLGAIGSATAPASTIMTIRQYQAKGDFVNLILQVVALDDAVSILAFSVCAAIAEALVQHSAMNLMVFIEPVLTNGLAVAMGIGCGLIMHKMITEKRSDDNRLIIAVSMILIMSALCTALDVSPLLCCMAMGAAYLNLSKDIQLFDQVSSFTPPIMTIFFVVSGMNLNIPALRYVGLIGLGFFFFRIVGKLIGSWIGCTLIQAPAATRNNFGLALVPSAGVAIGLAALGQRILPGEYGTLLSTVILSTAILYEIIGPLCAKTSLILSGSIPKENLHPAHHKHSHQAAV</sequence>
<evidence type="ECO:0000256" key="4">
    <source>
        <dbReference type="ARBA" id="ARBA00023136"/>
    </source>
</evidence>
<organism evidence="7 8">
    <name type="scientific">Holdemania filiformis</name>
    <dbReference type="NCBI Taxonomy" id="61171"/>
    <lineage>
        <taxon>Bacteria</taxon>
        <taxon>Bacillati</taxon>
        <taxon>Bacillota</taxon>
        <taxon>Erysipelotrichia</taxon>
        <taxon>Erysipelotrichales</taxon>
        <taxon>Erysipelotrichaceae</taxon>
        <taxon>Holdemania</taxon>
    </lineage>
</organism>
<evidence type="ECO:0000313" key="7">
    <source>
        <dbReference type="EMBL" id="RGR76831.1"/>
    </source>
</evidence>
<feature type="transmembrane region" description="Helical" evidence="5">
    <location>
        <begin position="64"/>
        <end position="85"/>
    </location>
</feature>
<dbReference type="InterPro" id="IPR038770">
    <property type="entry name" value="Na+/solute_symporter_sf"/>
</dbReference>
<proteinExistence type="predicted"/>
<feature type="transmembrane region" description="Helical" evidence="5">
    <location>
        <begin position="97"/>
        <end position="119"/>
    </location>
</feature>
<dbReference type="GO" id="GO:0016020">
    <property type="term" value="C:membrane"/>
    <property type="evidence" value="ECO:0007669"/>
    <property type="project" value="UniProtKB-SubCell"/>
</dbReference>
<dbReference type="PANTHER" id="PTHR43021">
    <property type="entry name" value="NA(+)/H(+) ANTIPORTER-RELATED"/>
    <property type="match status" value="1"/>
</dbReference>
<dbReference type="Proteomes" id="UP000284178">
    <property type="component" value="Unassembled WGS sequence"/>
</dbReference>
<dbReference type="RefSeq" id="WP_006060241.1">
    <property type="nucleotide sequence ID" value="NZ_CABJCV010000001.1"/>
</dbReference>
<keyword evidence="2 5" id="KW-0812">Transmembrane</keyword>
<evidence type="ECO:0000256" key="3">
    <source>
        <dbReference type="ARBA" id="ARBA00022989"/>
    </source>
</evidence>
<keyword evidence="4 5" id="KW-0472">Membrane</keyword>
<evidence type="ECO:0000256" key="5">
    <source>
        <dbReference type="SAM" id="Phobius"/>
    </source>
</evidence>
<name>A0A412G6A7_9FIRM</name>
<dbReference type="GO" id="GO:0015297">
    <property type="term" value="F:antiporter activity"/>
    <property type="evidence" value="ECO:0007669"/>
    <property type="project" value="InterPro"/>
</dbReference>
<reference evidence="7 8" key="1">
    <citation type="submission" date="2018-08" db="EMBL/GenBank/DDBJ databases">
        <title>A genome reference for cultivated species of the human gut microbiota.</title>
        <authorList>
            <person name="Zou Y."/>
            <person name="Xue W."/>
            <person name="Luo G."/>
        </authorList>
    </citation>
    <scope>NUCLEOTIDE SEQUENCE [LARGE SCALE GENOMIC DNA]</scope>
    <source>
        <strain evidence="7 8">AF24-29</strain>
    </source>
</reference>
<gene>
    <name evidence="7" type="ORF">DWY25_00640</name>
</gene>
<evidence type="ECO:0000313" key="8">
    <source>
        <dbReference type="Proteomes" id="UP000284178"/>
    </source>
</evidence>
<feature type="transmembrane region" description="Helical" evidence="5">
    <location>
        <begin position="366"/>
        <end position="384"/>
    </location>
</feature>
<dbReference type="PANTHER" id="PTHR43021:SF2">
    <property type="entry name" value="CATION_H+ EXCHANGER DOMAIN-CONTAINING PROTEIN"/>
    <property type="match status" value="1"/>
</dbReference>
<feature type="transmembrane region" description="Helical" evidence="5">
    <location>
        <begin position="337"/>
        <end position="354"/>
    </location>
</feature>